<organism evidence="1 2">
    <name type="scientific">Cryobacterium lactosi</name>
    <dbReference type="NCBI Taxonomy" id="1259202"/>
    <lineage>
        <taxon>Bacteria</taxon>
        <taxon>Bacillati</taxon>
        <taxon>Actinomycetota</taxon>
        <taxon>Actinomycetes</taxon>
        <taxon>Micrococcales</taxon>
        <taxon>Microbacteriaceae</taxon>
        <taxon>Cryobacterium</taxon>
    </lineage>
</organism>
<sequence>MPSTRRLGTGVLDQLADDLRAEFQGMKGFSRFNLKYMPAFAQAGYRRET</sequence>
<dbReference type="OrthoDB" id="9801263at2"/>
<evidence type="ECO:0000313" key="1">
    <source>
        <dbReference type="EMBL" id="TFD83524.1"/>
    </source>
</evidence>
<comment type="caution">
    <text evidence="1">The sequence shown here is derived from an EMBL/GenBank/DDBJ whole genome shotgun (WGS) entry which is preliminary data.</text>
</comment>
<proteinExistence type="predicted"/>
<reference evidence="1 2" key="1">
    <citation type="submission" date="2019-03" db="EMBL/GenBank/DDBJ databases">
        <title>Genomics of glacier-inhabiting Cryobacterium strains.</title>
        <authorList>
            <person name="Liu Q."/>
            <person name="Xin Y.-H."/>
        </authorList>
    </citation>
    <scope>NUCLEOTIDE SEQUENCE [LARGE SCALE GENOMIC DNA]</scope>
    <source>
        <strain evidence="1 2">Sr59</strain>
    </source>
</reference>
<dbReference type="AlphaFoldDB" id="A0A4V3IW66"/>
<dbReference type="EMBL" id="SOHM01000049">
    <property type="protein sequence ID" value="TFD83524.1"/>
    <property type="molecule type" value="Genomic_DNA"/>
</dbReference>
<protein>
    <submittedName>
        <fullName evidence="1">DUF1016 family protein</fullName>
    </submittedName>
</protein>
<gene>
    <name evidence="1" type="ORF">E3T61_21040</name>
</gene>
<name>A0A4V3IW66_9MICO</name>
<evidence type="ECO:0000313" key="2">
    <source>
        <dbReference type="Proteomes" id="UP000298468"/>
    </source>
</evidence>
<keyword evidence="2" id="KW-1185">Reference proteome</keyword>
<dbReference type="Proteomes" id="UP000298468">
    <property type="component" value="Unassembled WGS sequence"/>
</dbReference>
<accession>A0A4V3IW66</accession>